<gene>
    <name evidence="2" type="ORF">EYB53_022475</name>
</gene>
<dbReference type="Proteomes" id="UP001193081">
    <property type="component" value="Unassembled WGS sequence"/>
</dbReference>
<dbReference type="RefSeq" id="WP_135481315.1">
    <property type="nucleotide sequence ID" value="NZ_SIJK02000072.1"/>
</dbReference>
<accession>A0ABS4DGD4</accession>
<organism evidence="2 3">
    <name type="scientific">Candidatus Chloroploca mongolica</name>
    <dbReference type="NCBI Taxonomy" id="2528176"/>
    <lineage>
        <taxon>Bacteria</taxon>
        <taxon>Bacillati</taxon>
        <taxon>Chloroflexota</taxon>
        <taxon>Chloroflexia</taxon>
        <taxon>Chloroflexales</taxon>
        <taxon>Chloroflexineae</taxon>
        <taxon>Oscillochloridaceae</taxon>
        <taxon>Candidatus Chloroploca</taxon>
    </lineage>
</organism>
<sequence length="112" mass="11228">MKKPKAQGQRTQGVKLMISAAALAATLGGWATLSSQATPEMVAAPVAAVVSAPPAWLLNPPPIPTLQAIGTTPAAVQAPVTQPVVVAPAPALREVVVAPARPAPVTTTQSSR</sequence>
<keyword evidence="1" id="KW-0732">Signal</keyword>
<feature type="signal peptide" evidence="1">
    <location>
        <begin position="1"/>
        <end position="24"/>
    </location>
</feature>
<evidence type="ECO:0000313" key="2">
    <source>
        <dbReference type="EMBL" id="MBP1468496.1"/>
    </source>
</evidence>
<keyword evidence="3" id="KW-1185">Reference proteome</keyword>
<protein>
    <submittedName>
        <fullName evidence="2">Uncharacterized protein</fullName>
    </submittedName>
</protein>
<reference evidence="2 3" key="1">
    <citation type="submission" date="2021-03" db="EMBL/GenBank/DDBJ databases">
        <authorList>
            <person name="Grouzdev D.S."/>
        </authorList>
    </citation>
    <scope>NUCLEOTIDE SEQUENCE [LARGE SCALE GENOMIC DNA]</scope>
    <source>
        <strain evidence="2 3">M50-1</strain>
    </source>
</reference>
<name>A0ABS4DGD4_9CHLR</name>
<proteinExistence type="predicted"/>
<evidence type="ECO:0000256" key="1">
    <source>
        <dbReference type="SAM" id="SignalP"/>
    </source>
</evidence>
<dbReference type="EMBL" id="SIJK02000072">
    <property type="protein sequence ID" value="MBP1468496.1"/>
    <property type="molecule type" value="Genomic_DNA"/>
</dbReference>
<evidence type="ECO:0000313" key="3">
    <source>
        <dbReference type="Proteomes" id="UP001193081"/>
    </source>
</evidence>
<comment type="caution">
    <text evidence="2">The sequence shown here is derived from an EMBL/GenBank/DDBJ whole genome shotgun (WGS) entry which is preliminary data.</text>
</comment>
<feature type="chain" id="PRO_5047172470" evidence="1">
    <location>
        <begin position="25"/>
        <end position="112"/>
    </location>
</feature>